<dbReference type="InterPro" id="IPR046366">
    <property type="entry name" value="MPAB"/>
</dbReference>
<comment type="caution">
    <text evidence="3">The sequence shown here is derived from an EMBL/GenBank/DDBJ whole genome shotgun (WGS) entry which is preliminary data.</text>
</comment>
<reference evidence="3" key="1">
    <citation type="journal article" date="2021" name="Nat. Commun.">
        <title>Genetic determinants of endophytism in the Arabidopsis root mycobiome.</title>
        <authorList>
            <person name="Mesny F."/>
            <person name="Miyauchi S."/>
            <person name="Thiergart T."/>
            <person name="Pickel B."/>
            <person name="Atanasova L."/>
            <person name="Karlsson M."/>
            <person name="Huettel B."/>
            <person name="Barry K.W."/>
            <person name="Haridas S."/>
            <person name="Chen C."/>
            <person name="Bauer D."/>
            <person name="Andreopoulos W."/>
            <person name="Pangilinan J."/>
            <person name="LaButti K."/>
            <person name="Riley R."/>
            <person name="Lipzen A."/>
            <person name="Clum A."/>
            <person name="Drula E."/>
            <person name="Henrissat B."/>
            <person name="Kohler A."/>
            <person name="Grigoriev I.V."/>
            <person name="Martin F.M."/>
            <person name="Hacquard S."/>
        </authorList>
    </citation>
    <scope>NUCLEOTIDE SEQUENCE</scope>
    <source>
        <strain evidence="3">MPI-CAGE-AT-0147</strain>
    </source>
</reference>
<protein>
    <recommendedName>
        <fullName evidence="2">ER-bound oxygenase mpaB/mpaB'/Rubber oxygenase catalytic domain-containing protein</fullName>
    </recommendedName>
</protein>
<evidence type="ECO:0000259" key="2">
    <source>
        <dbReference type="Pfam" id="PF09995"/>
    </source>
</evidence>
<evidence type="ECO:0000313" key="3">
    <source>
        <dbReference type="EMBL" id="KAH7170233.1"/>
    </source>
</evidence>
<evidence type="ECO:0000256" key="1">
    <source>
        <dbReference type="SAM" id="Phobius"/>
    </source>
</evidence>
<feature type="transmembrane region" description="Helical" evidence="1">
    <location>
        <begin position="25"/>
        <end position="45"/>
    </location>
</feature>
<dbReference type="Pfam" id="PF09995">
    <property type="entry name" value="MPAB_Lcp_cat"/>
    <property type="match status" value="1"/>
</dbReference>
<dbReference type="GO" id="GO:0016491">
    <property type="term" value="F:oxidoreductase activity"/>
    <property type="evidence" value="ECO:0007669"/>
    <property type="project" value="InterPro"/>
</dbReference>
<accession>A0A9P9FR16</accession>
<proteinExistence type="predicted"/>
<feature type="domain" description="ER-bound oxygenase mpaB/mpaB'/Rubber oxygenase catalytic" evidence="2">
    <location>
        <begin position="144"/>
        <end position="298"/>
    </location>
</feature>
<dbReference type="PANTHER" id="PTHR36124:SF1">
    <property type="entry name" value="ER-BOUND OXYGENASE MPAB_MPAB'_RUBBER OXYGENASE CATALYTIC DOMAIN-CONTAINING PROTEIN"/>
    <property type="match status" value="1"/>
</dbReference>
<dbReference type="Proteomes" id="UP000738349">
    <property type="component" value="Unassembled WGS sequence"/>
</dbReference>
<keyword evidence="1" id="KW-1133">Transmembrane helix</keyword>
<gene>
    <name evidence="3" type="ORF">EDB81DRAFT_876275</name>
</gene>
<dbReference type="AlphaFoldDB" id="A0A9P9FR16"/>
<dbReference type="EMBL" id="JAGMUV010000002">
    <property type="protein sequence ID" value="KAH7170233.1"/>
    <property type="molecule type" value="Genomic_DNA"/>
</dbReference>
<organism evidence="3 4">
    <name type="scientific">Dactylonectria macrodidyma</name>
    <dbReference type="NCBI Taxonomy" id="307937"/>
    <lineage>
        <taxon>Eukaryota</taxon>
        <taxon>Fungi</taxon>
        <taxon>Dikarya</taxon>
        <taxon>Ascomycota</taxon>
        <taxon>Pezizomycotina</taxon>
        <taxon>Sordariomycetes</taxon>
        <taxon>Hypocreomycetidae</taxon>
        <taxon>Hypocreales</taxon>
        <taxon>Nectriaceae</taxon>
        <taxon>Dactylonectria</taxon>
    </lineage>
</organism>
<keyword evidence="4" id="KW-1185">Reference proteome</keyword>
<keyword evidence="1" id="KW-0472">Membrane</keyword>
<dbReference type="InterPro" id="IPR018713">
    <property type="entry name" value="MPAB/Lcp_cat_dom"/>
</dbReference>
<name>A0A9P9FR16_9HYPO</name>
<keyword evidence="1" id="KW-0812">Transmembrane</keyword>
<sequence length="426" mass="48849">MSAGQNASAATSQTIPPSSATLSSWPALLLFGLIPYIALCSLLRFKRIKSTRARFGFTDRASLARMTNLDAHEIAKSLIYLEFPLFYDFSVRLALFETYAVENIAKLLFAVSDLNKWDALPKRYEDSEVIFSCFATFPPTSVQLHKAIARMNYLHEPYIKSGKILQEDMLYVLYASMAEPVRFLNTFEWRQLDEMEVAALATLWKYIGDMMDIDYRSLLKKDEWRDGIEFLEDATRWASNYEDKYMRPTKEVHGLGHILMELLLQSHPKFARPLAYPMALVVMGNRLRRAFGFPEPSLAMTVLTYGQLLARKLVIRFLCLPRIIPVEYISQPDKTTGRIKHYHYMKEPWYVSGTFWSRWNFETILTKLCGGMIPGDGGADMKPEGLLFEDLGPRNQVGKGVRETLELEEMVRQRATSGCPFAMTSK</sequence>
<dbReference type="PANTHER" id="PTHR36124">
    <property type="match status" value="1"/>
</dbReference>
<evidence type="ECO:0000313" key="4">
    <source>
        <dbReference type="Proteomes" id="UP000738349"/>
    </source>
</evidence>
<dbReference type="OrthoDB" id="545169at2759"/>